<keyword evidence="1" id="KW-0732">Signal</keyword>
<dbReference type="EMBL" id="JAMDLZ010000017">
    <property type="protein sequence ID" value="MCY9547615.1"/>
    <property type="molecule type" value="Genomic_DNA"/>
</dbReference>
<evidence type="ECO:0000256" key="1">
    <source>
        <dbReference type="SAM" id="SignalP"/>
    </source>
</evidence>
<dbReference type="Proteomes" id="UP001527052">
    <property type="component" value="Unassembled WGS sequence"/>
</dbReference>
<feature type="signal peptide" evidence="1">
    <location>
        <begin position="1"/>
        <end position="24"/>
    </location>
</feature>
<evidence type="ECO:0000313" key="3">
    <source>
        <dbReference type="Proteomes" id="UP001527052"/>
    </source>
</evidence>
<accession>A0ABT4EPL1</accession>
<sequence>MKKLSLSLAASSIFLSMLFTPAHNETVQAKEMENKVNSSTDMVALKKPHTNSKAKEVDTKIESANQLKTYLDKKYSELKTDIVTVNFNYTVSENDDLNRPYDFFIDFNMSLTPYDLSFEYAMRDHLKSIKHQDTAIEDVAKARKQLNDFIEAMAKDVIEKLPNKKILGQDYYSWYLYPNLKMNLRIETNMSWTNYEPISTKHVWVDRPEDYYENIGTNMDSAYNEIERNKYLREYTQLKYNDFKITDFGWRKYLDDFITFDY</sequence>
<comment type="caution">
    <text evidence="2">The sequence shown here is derived from an EMBL/GenBank/DDBJ whole genome shotgun (WGS) entry which is preliminary data.</text>
</comment>
<dbReference type="RefSeq" id="WP_268637581.1">
    <property type="nucleotide sequence ID" value="NZ_JAMDLZ010000017.1"/>
</dbReference>
<name>A0ABT4EPL1_9BACI</name>
<protein>
    <submittedName>
        <fullName evidence="2">Uncharacterized protein</fullName>
    </submittedName>
</protein>
<organism evidence="2 3">
    <name type="scientific">Lysinibacillus xylanilyticus</name>
    <dbReference type="NCBI Taxonomy" id="582475"/>
    <lineage>
        <taxon>Bacteria</taxon>
        <taxon>Bacillati</taxon>
        <taxon>Bacillota</taxon>
        <taxon>Bacilli</taxon>
        <taxon>Bacillales</taxon>
        <taxon>Bacillaceae</taxon>
        <taxon>Lysinibacillus</taxon>
    </lineage>
</organism>
<reference evidence="2 3" key="1">
    <citation type="submission" date="2022-05" db="EMBL/GenBank/DDBJ databases">
        <title>Genome Sequencing of Bee-Associated Microbes.</title>
        <authorList>
            <person name="Dunlap C."/>
        </authorList>
    </citation>
    <scope>NUCLEOTIDE SEQUENCE [LARGE SCALE GENOMIC DNA]</scope>
    <source>
        <strain evidence="2 3">NRRL BD-083</strain>
    </source>
</reference>
<evidence type="ECO:0000313" key="2">
    <source>
        <dbReference type="EMBL" id="MCY9547615.1"/>
    </source>
</evidence>
<feature type="chain" id="PRO_5046980060" evidence="1">
    <location>
        <begin position="25"/>
        <end position="262"/>
    </location>
</feature>
<keyword evidence="3" id="KW-1185">Reference proteome</keyword>
<proteinExistence type="predicted"/>
<gene>
    <name evidence="2" type="ORF">M5W82_11675</name>
</gene>